<dbReference type="AlphaFoldDB" id="M1DCS4"/>
<reference evidence="2" key="2">
    <citation type="submission" date="2015-06" db="UniProtKB">
        <authorList>
            <consortium name="EnsemblPlants"/>
        </authorList>
    </citation>
    <scope>IDENTIFICATION</scope>
    <source>
        <strain evidence="2">DM1-3 516 R44</strain>
    </source>
</reference>
<accession>M1DCS4</accession>
<dbReference type="InParanoid" id="M1DCS4"/>
<feature type="region of interest" description="Disordered" evidence="1">
    <location>
        <begin position="44"/>
        <end position="114"/>
    </location>
</feature>
<proteinExistence type="predicted"/>
<dbReference type="Proteomes" id="UP000011115">
    <property type="component" value="Unassembled WGS sequence"/>
</dbReference>
<name>M1DCS4_SOLTU</name>
<evidence type="ECO:0000256" key="1">
    <source>
        <dbReference type="SAM" id="MobiDB-lite"/>
    </source>
</evidence>
<organism evidence="2 3">
    <name type="scientific">Solanum tuberosum</name>
    <name type="common">Potato</name>
    <dbReference type="NCBI Taxonomy" id="4113"/>
    <lineage>
        <taxon>Eukaryota</taxon>
        <taxon>Viridiplantae</taxon>
        <taxon>Streptophyta</taxon>
        <taxon>Embryophyta</taxon>
        <taxon>Tracheophyta</taxon>
        <taxon>Spermatophyta</taxon>
        <taxon>Magnoliopsida</taxon>
        <taxon>eudicotyledons</taxon>
        <taxon>Gunneridae</taxon>
        <taxon>Pentapetalae</taxon>
        <taxon>asterids</taxon>
        <taxon>lamiids</taxon>
        <taxon>Solanales</taxon>
        <taxon>Solanaceae</taxon>
        <taxon>Solanoideae</taxon>
        <taxon>Solaneae</taxon>
        <taxon>Solanum</taxon>
    </lineage>
</organism>
<feature type="compositionally biased region" description="Basic and acidic residues" evidence="1">
    <location>
        <begin position="66"/>
        <end position="76"/>
    </location>
</feature>
<feature type="compositionally biased region" description="Polar residues" evidence="1">
    <location>
        <begin position="49"/>
        <end position="61"/>
    </location>
</feature>
<keyword evidence="3" id="KW-1185">Reference proteome</keyword>
<reference evidence="3" key="1">
    <citation type="journal article" date="2011" name="Nature">
        <title>Genome sequence and analysis of the tuber crop potato.</title>
        <authorList>
            <consortium name="The Potato Genome Sequencing Consortium"/>
        </authorList>
    </citation>
    <scope>NUCLEOTIDE SEQUENCE [LARGE SCALE GENOMIC DNA]</scope>
    <source>
        <strain evidence="3">cv. DM1-3 516 R44</strain>
    </source>
</reference>
<evidence type="ECO:0000313" key="2">
    <source>
        <dbReference type="EnsemblPlants" id="PGSC0003DMT400086916"/>
    </source>
</evidence>
<dbReference type="Gramene" id="PGSC0003DMT400086916">
    <property type="protein sequence ID" value="PGSC0003DMT400086916"/>
    <property type="gene ID" value="PGSC0003DMG400036487"/>
</dbReference>
<evidence type="ECO:0000313" key="3">
    <source>
        <dbReference type="Proteomes" id="UP000011115"/>
    </source>
</evidence>
<sequence length="114" mass="12693">MTRFTDRVRDHSLLTFPWTHPLPSRGGPWSPSWAVDHLTNCSGARGCQAETTSPIRQTTGPFTGRGPDDGRGEAYERPPQNQQLLDQGPQPAPRSMVPLTARQMGRGQLRQLFN</sequence>
<protein>
    <submittedName>
        <fullName evidence="2">Uncharacterized protein</fullName>
    </submittedName>
</protein>
<dbReference type="PaxDb" id="4113-PGSC0003DMT400086916"/>
<dbReference type="HOGENOM" id="CLU_2125494_0_0_1"/>
<dbReference type="EnsemblPlants" id="PGSC0003DMT400086916">
    <property type="protein sequence ID" value="PGSC0003DMT400086916"/>
    <property type="gene ID" value="PGSC0003DMG400036487"/>
</dbReference>